<dbReference type="AlphaFoldDB" id="A0A2S1YRJ4"/>
<dbReference type="KEGG" id="fcr:HYN56_21930"/>
<dbReference type="Proteomes" id="UP000245250">
    <property type="component" value="Chromosome"/>
</dbReference>
<feature type="transmembrane region" description="Helical" evidence="1">
    <location>
        <begin position="111"/>
        <end position="137"/>
    </location>
</feature>
<evidence type="ECO:0000259" key="2">
    <source>
        <dbReference type="Pfam" id="PF12158"/>
    </source>
</evidence>
<dbReference type="EMBL" id="CP029255">
    <property type="protein sequence ID" value="AWK06744.1"/>
    <property type="molecule type" value="Genomic_DNA"/>
</dbReference>
<evidence type="ECO:0000313" key="3">
    <source>
        <dbReference type="EMBL" id="AWK06744.1"/>
    </source>
</evidence>
<feature type="domain" description="DUF3592" evidence="2">
    <location>
        <begin position="39"/>
        <end position="107"/>
    </location>
</feature>
<evidence type="ECO:0000256" key="1">
    <source>
        <dbReference type="SAM" id="Phobius"/>
    </source>
</evidence>
<keyword evidence="4" id="KW-1185">Reference proteome</keyword>
<proteinExistence type="predicted"/>
<sequence>MKGFSIFKLVFSIVGAGLLAGAVYSYSSKKAFLEKAEKAQGTVIEMIARRSDNSTTYCPVVNFKTKAGQEITFTSSVSSNPPSYSVDETVEVLYDPAEPKEASINGFATLWLVPLILGILGTIFFLIGSLAFLFGYLKNKKKQNLRETGKPVSAKFTGVELNTGYSSNGRHPFQIYSQWQDPKNNELYVFKSDNIWFDPTDFIKTDAMRVFIDPENPSKYTMDLSFLPTLKN</sequence>
<name>A0A2S1YRJ4_9FLAO</name>
<dbReference type="OrthoDB" id="2242169at2"/>
<keyword evidence="1" id="KW-1133">Transmembrane helix</keyword>
<accession>A0A2S1YRJ4</accession>
<protein>
    <submittedName>
        <fullName evidence="3">DUF3592 domain-containing protein</fullName>
    </submittedName>
</protein>
<reference evidence="3 4" key="1">
    <citation type="submission" date="2018-05" db="EMBL/GenBank/DDBJ databases">
        <title>Genome sequencing of Flavobacterium sp. HYN0056.</title>
        <authorList>
            <person name="Yi H."/>
            <person name="Baek C."/>
        </authorList>
    </citation>
    <scope>NUCLEOTIDE SEQUENCE [LARGE SCALE GENOMIC DNA]</scope>
    <source>
        <strain evidence="3 4">HYN0056</strain>
    </source>
</reference>
<keyword evidence="1" id="KW-0472">Membrane</keyword>
<evidence type="ECO:0000313" key="4">
    <source>
        <dbReference type="Proteomes" id="UP000245250"/>
    </source>
</evidence>
<dbReference type="RefSeq" id="WP_109194149.1">
    <property type="nucleotide sequence ID" value="NZ_CP029255.1"/>
</dbReference>
<organism evidence="3 4">
    <name type="scientific">Flavobacterium crocinum</name>
    <dbReference type="NCBI Taxonomy" id="2183896"/>
    <lineage>
        <taxon>Bacteria</taxon>
        <taxon>Pseudomonadati</taxon>
        <taxon>Bacteroidota</taxon>
        <taxon>Flavobacteriia</taxon>
        <taxon>Flavobacteriales</taxon>
        <taxon>Flavobacteriaceae</taxon>
        <taxon>Flavobacterium</taxon>
    </lineage>
</organism>
<dbReference type="Pfam" id="PF12158">
    <property type="entry name" value="DUF3592"/>
    <property type="match status" value="1"/>
</dbReference>
<dbReference type="InterPro" id="IPR021994">
    <property type="entry name" value="DUF3592"/>
</dbReference>
<keyword evidence="1" id="KW-0812">Transmembrane</keyword>
<gene>
    <name evidence="3" type="ORF">HYN56_21930</name>
</gene>